<dbReference type="Proteomes" id="UP000562682">
    <property type="component" value="Unassembled WGS sequence"/>
</dbReference>
<evidence type="ECO:0000313" key="2">
    <source>
        <dbReference type="Proteomes" id="UP000562682"/>
    </source>
</evidence>
<evidence type="ECO:0000313" key="1">
    <source>
        <dbReference type="EMBL" id="KAF5687909.1"/>
    </source>
</evidence>
<sequence>MPPRPASKHTADSTNMPFMFHMRKVEPRLVSELKPVGVVNLEGELIGVRFQNFMGDDVDVMAQSETIPNARIFQGAKDGFRLAVDAFLSDGLMMMHHCIHCLEHSAWWVPSDALESDDVVPYGCSLTICALRGKDGSKECDECDDNNSWEPLQNKHVRLLETFHLHQLCDWESDAAYLNDSFIVDLRHKINHALANHRPALITTTDHSDRDLSNESLQVQRDIRNSVRGILEALQHRGSSCTISTDSEDEG</sequence>
<dbReference type="AlphaFoldDB" id="A0A8H5UCD6"/>
<organism evidence="1 2">
    <name type="scientific">Fusarium denticulatum</name>
    <dbReference type="NCBI Taxonomy" id="48507"/>
    <lineage>
        <taxon>Eukaryota</taxon>
        <taxon>Fungi</taxon>
        <taxon>Dikarya</taxon>
        <taxon>Ascomycota</taxon>
        <taxon>Pezizomycotina</taxon>
        <taxon>Sordariomycetes</taxon>
        <taxon>Hypocreomycetidae</taxon>
        <taxon>Hypocreales</taxon>
        <taxon>Nectriaceae</taxon>
        <taxon>Fusarium</taxon>
        <taxon>Fusarium fujikuroi species complex</taxon>
    </lineage>
</organism>
<gene>
    <name evidence="1" type="ORF">FDENT_5199</name>
</gene>
<comment type="caution">
    <text evidence="1">The sequence shown here is derived from an EMBL/GenBank/DDBJ whole genome shotgun (WGS) entry which is preliminary data.</text>
</comment>
<protein>
    <submittedName>
        <fullName evidence="1">Uncharacterized protein</fullName>
    </submittedName>
</protein>
<accession>A0A8H5UCD6</accession>
<reference evidence="1 2" key="1">
    <citation type="submission" date="2020-05" db="EMBL/GenBank/DDBJ databases">
        <title>Identification and distribution of gene clusters putatively required for synthesis of sphingolipid metabolism inhibitors in phylogenetically diverse species of the filamentous fungus Fusarium.</title>
        <authorList>
            <person name="Kim H.-S."/>
            <person name="Busman M."/>
            <person name="Brown D.W."/>
            <person name="Divon H."/>
            <person name="Uhlig S."/>
            <person name="Proctor R.H."/>
        </authorList>
    </citation>
    <scope>NUCLEOTIDE SEQUENCE [LARGE SCALE GENOMIC DNA]</scope>
    <source>
        <strain evidence="1 2">NRRL 25311</strain>
    </source>
</reference>
<proteinExistence type="predicted"/>
<name>A0A8H5UCD6_9HYPO</name>
<dbReference type="EMBL" id="JAAOAK010000127">
    <property type="protein sequence ID" value="KAF5687909.1"/>
    <property type="molecule type" value="Genomic_DNA"/>
</dbReference>
<keyword evidence="2" id="KW-1185">Reference proteome</keyword>